<evidence type="ECO:0000256" key="4">
    <source>
        <dbReference type="ARBA" id="ARBA00022801"/>
    </source>
</evidence>
<evidence type="ECO:0000259" key="8">
    <source>
        <dbReference type="PROSITE" id="PS51747"/>
    </source>
</evidence>
<feature type="binding site" evidence="7">
    <location>
        <position position="116"/>
    </location>
    <ligand>
        <name>Zn(2+)</name>
        <dbReference type="ChEBI" id="CHEBI:29105"/>
        <note>catalytic</note>
    </ligand>
</feature>
<evidence type="ECO:0000313" key="9">
    <source>
        <dbReference type="EMBL" id="ASU00587.1"/>
    </source>
</evidence>
<evidence type="ECO:0000256" key="2">
    <source>
        <dbReference type="ARBA" id="ARBA00006576"/>
    </source>
</evidence>
<evidence type="ECO:0000313" key="10">
    <source>
        <dbReference type="Proteomes" id="UP000221110"/>
    </source>
</evidence>
<proteinExistence type="inferred from homology"/>
<keyword evidence="3 7" id="KW-0479">Metal-binding</keyword>
<reference evidence="9 10" key="1">
    <citation type="submission" date="2017-07" db="EMBL/GenBank/DDBJ databases">
        <title>In vitro design and evaluation of phage cocktails against multidrug-resistant Aeromonas salmonicida.</title>
        <authorList>
            <person name="Chen L."/>
            <person name="Yuan S."/>
            <person name="Ma Y."/>
        </authorList>
    </citation>
    <scope>NUCLEOTIDE SEQUENCE [LARGE SCALE GENOMIC DNA]</scope>
</reference>
<dbReference type="InterPro" id="IPR035105">
    <property type="entry name" value="Deoxycytidylate_deaminase_dom"/>
</dbReference>
<feature type="binding site" evidence="7">
    <location>
        <position position="85"/>
    </location>
    <ligand>
        <name>Zn(2+)</name>
        <dbReference type="ChEBI" id="CHEBI:29105"/>
        <note>catalytic</note>
    </ligand>
</feature>
<keyword evidence="4" id="KW-0378">Hydrolase</keyword>
<dbReference type="CDD" id="cd01286">
    <property type="entry name" value="deoxycytidylate_deaminase"/>
    <property type="match status" value="1"/>
</dbReference>
<keyword evidence="5 7" id="KW-0862">Zinc</keyword>
<dbReference type="GO" id="GO:0008270">
    <property type="term" value="F:zinc ion binding"/>
    <property type="evidence" value="ECO:0007669"/>
    <property type="project" value="InterPro"/>
</dbReference>
<comment type="cofactor">
    <cofactor evidence="1 7">
        <name>Zn(2+)</name>
        <dbReference type="ChEBI" id="CHEBI:29105"/>
    </cofactor>
</comment>
<dbReference type="InterPro" id="IPR015517">
    <property type="entry name" value="dCMP_deaminase-rel"/>
</dbReference>
<dbReference type="PANTHER" id="PTHR11086:SF18">
    <property type="entry name" value="DEOXYCYTIDYLATE DEAMINASE"/>
    <property type="match status" value="1"/>
</dbReference>
<feature type="binding site" evidence="7">
    <location>
        <position position="113"/>
    </location>
    <ligand>
        <name>Zn(2+)</name>
        <dbReference type="ChEBI" id="CHEBI:29105"/>
        <note>catalytic</note>
    </ligand>
</feature>
<accession>A0A223LE86</accession>
<dbReference type="KEGG" id="vg:40089408"/>
<dbReference type="Proteomes" id="UP000221110">
    <property type="component" value="Segment"/>
</dbReference>
<dbReference type="Pfam" id="PF00383">
    <property type="entry name" value="dCMP_cyt_deam_1"/>
    <property type="match status" value="1"/>
</dbReference>
<dbReference type="InterPro" id="IPR002125">
    <property type="entry name" value="CMP_dCMP_dom"/>
</dbReference>
<dbReference type="PANTHER" id="PTHR11086">
    <property type="entry name" value="DEOXYCYTIDYLATE DEAMINASE-RELATED"/>
    <property type="match status" value="1"/>
</dbReference>
<evidence type="ECO:0000256" key="7">
    <source>
        <dbReference type="PIRSR" id="PIRSR006019-2"/>
    </source>
</evidence>
<dbReference type="PROSITE" id="PS51747">
    <property type="entry name" value="CYT_DCMP_DEAMINASES_2"/>
    <property type="match status" value="1"/>
</dbReference>
<evidence type="ECO:0000256" key="1">
    <source>
        <dbReference type="ARBA" id="ARBA00001947"/>
    </source>
</evidence>
<evidence type="ECO:0000256" key="5">
    <source>
        <dbReference type="ARBA" id="ARBA00022833"/>
    </source>
</evidence>
<dbReference type="InterPro" id="IPR016192">
    <property type="entry name" value="APOBEC/CMP_deaminase_Zn-bd"/>
</dbReference>
<dbReference type="RefSeq" id="YP_009613038.1">
    <property type="nucleotide sequence ID" value="NC_042019.1"/>
</dbReference>
<dbReference type="InterPro" id="IPR016193">
    <property type="entry name" value="Cytidine_deaminase-like"/>
</dbReference>
<feature type="domain" description="CMP/dCMP-type deaminase" evidence="8">
    <location>
        <begin position="1"/>
        <end position="144"/>
    </location>
</feature>
<organism evidence="9 10">
    <name type="scientific">Aeromonas phage AS-gz</name>
    <dbReference type="NCBI Taxonomy" id="2026082"/>
    <lineage>
        <taxon>Viruses</taxon>
        <taxon>Duplodnaviria</taxon>
        <taxon>Heunggongvirae</taxon>
        <taxon>Uroviricota</taxon>
        <taxon>Caudoviricetes</taxon>
        <taxon>Pantevenvirales</taxon>
        <taxon>Straboviridae</taxon>
        <taxon>Tulanevirus</taxon>
        <taxon>Tulanevirus asgz</taxon>
    </lineage>
</organism>
<protein>
    <submittedName>
        <fullName evidence="9">dCMP deaminase</fullName>
    </submittedName>
</protein>
<dbReference type="GO" id="GO:0004132">
    <property type="term" value="F:dCMP deaminase activity"/>
    <property type="evidence" value="ECO:0007669"/>
    <property type="project" value="InterPro"/>
</dbReference>
<dbReference type="GeneID" id="40089408"/>
<dbReference type="PIRSF" id="PIRSF006019">
    <property type="entry name" value="dCMP_deaminase"/>
    <property type="match status" value="1"/>
</dbReference>
<dbReference type="PROSITE" id="PS00903">
    <property type="entry name" value="CYT_DCMP_DEAMINASES_1"/>
    <property type="match status" value="1"/>
</dbReference>
<feature type="active site" description="Proton donor" evidence="6">
    <location>
        <position position="87"/>
    </location>
</feature>
<dbReference type="GO" id="GO:0006220">
    <property type="term" value="P:pyrimidine nucleotide metabolic process"/>
    <property type="evidence" value="ECO:0007669"/>
    <property type="project" value="InterPro"/>
</dbReference>
<dbReference type="SUPFAM" id="SSF53927">
    <property type="entry name" value="Cytidine deaminase-like"/>
    <property type="match status" value="1"/>
</dbReference>
<sequence length="172" mass="18908">MKDTSVLQHAYIVAQESHCVSWKVGAIISKDGRIISTGYNGTPAGCNHANCDDHAKNSGWLDSHGKLRGMYRQAHSEWSKANEIHAELNAILYAAKTGQSIDGAEMHVTVSPCPDCAKAIAQSGIKRVVYNELYDRNPDGWDDILIKSGVEVVKNEQPLNIIKKIYTTSNQN</sequence>
<dbReference type="InterPro" id="IPR016473">
    <property type="entry name" value="dCMP_deaminase"/>
</dbReference>
<keyword evidence="10" id="KW-1185">Reference proteome</keyword>
<dbReference type="EMBL" id="MF479730">
    <property type="protein sequence ID" value="ASU00587.1"/>
    <property type="molecule type" value="Genomic_DNA"/>
</dbReference>
<evidence type="ECO:0000256" key="3">
    <source>
        <dbReference type="ARBA" id="ARBA00022723"/>
    </source>
</evidence>
<comment type="similarity">
    <text evidence="2">Belongs to the cytidine and deoxycytidylate deaminase family.</text>
</comment>
<evidence type="ECO:0000256" key="6">
    <source>
        <dbReference type="PIRSR" id="PIRSR006019-1"/>
    </source>
</evidence>
<name>A0A223LE86_9CAUD</name>
<dbReference type="Gene3D" id="3.40.140.10">
    <property type="entry name" value="Cytidine Deaminase, domain 2"/>
    <property type="match status" value="1"/>
</dbReference>